<dbReference type="GO" id="GO:0005886">
    <property type="term" value="C:plasma membrane"/>
    <property type="evidence" value="ECO:0007669"/>
    <property type="project" value="UniProtKB-SubCell"/>
</dbReference>
<evidence type="ECO:0000256" key="4">
    <source>
        <dbReference type="ARBA" id="ARBA00022989"/>
    </source>
</evidence>
<comment type="similarity">
    <text evidence="6">Belongs to the ABC-4 integral membrane protein family.</text>
</comment>
<keyword evidence="2" id="KW-1003">Cell membrane</keyword>
<feature type="transmembrane region" description="Helical" evidence="7">
    <location>
        <begin position="377"/>
        <end position="396"/>
    </location>
</feature>
<organism evidence="10">
    <name type="scientific">marine metagenome</name>
    <dbReference type="NCBI Taxonomy" id="408172"/>
    <lineage>
        <taxon>unclassified sequences</taxon>
        <taxon>metagenomes</taxon>
        <taxon>ecological metagenomes</taxon>
    </lineage>
</organism>
<dbReference type="InterPro" id="IPR050250">
    <property type="entry name" value="Macrolide_Exporter_MacB"/>
</dbReference>
<dbReference type="PANTHER" id="PTHR30572">
    <property type="entry name" value="MEMBRANE COMPONENT OF TRANSPORTER-RELATED"/>
    <property type="match status" value="1"/>
</dbReference>
<evidence type="ECO:0000256" key="2">
    <source>
        <dbReference type="ARBA" id="ARBA00022475"/>
    </source>
</evidence>
<protein>
    <recommendedName>
        <fullName evidence="11">ABC transporter permease</fullName>
    </recommendedName>
</protein>
<evidence type="ECO:0000256" key="6">
    <source>
        <dbReference type="ARBA" id="ARBA00038076"/>
    </source>
</evidence>
<feature type="non-terminal residue" evidence="10">
    <location>
        <position position="1"/>
    </location>
</feature>
<proteinExistence type="inferred from homology"/>
<dbReference type="EMBL" id="UINC01022241">
    <property type="protein sequence ID" value="SVA91456.1"/>
    <property type="molecule type" value="Genomic_DNA"/>
</dbReference>
<evidence type="ECO:0000256" key="1">
    <source>
        <dbReference type="ARBA" id="ARBA00004651"/>
    </source>
</evidence>
<evidence type="ECO:0000313" key="10">
    <source>
        <dbReference type="EMBL" id="SVA91456.1"/>
    </source>
</evidence>
<dbReference type="InterPro" id="IPR003838">
    <property type="entry name" value="ABC3_permease_C"/>
</dbReference>
<name>A0A381ZQE1_9ZZZZ</name>
<keyword evidence="5 7" id="KW-0472">Membrane</keyword>
<feature type="domain" description="MacB-like periplasmic core" evidence="9">
    <location>
        <begin position="21"/>
        <end position="251"/>
    </location>
</feature>
<dbReference type="InterPro" id="IPR025857">
    <property type="entry name" value="MacB_PCD"/>
</dbReference>
<feature type="domain" description="ABC3 transporter permease C-terminal" evidence="8">
    <location>
        <begin position="293"/>
        <end position="406"/>
    </location>
</feature>
<evidence type="ECO:0000259" key="9">
    <source>
        <dbReference type="Pfam" id="PF12704"/>
    </source>
</evidence>
<evidence type="ECO:0000256" key="3">
    <source>
        <dbReference type="ARBA" id="ARBA00022692"/>
    </source>
</evidence>
<reference evidence="10" key="1">
    <citation type="submission" date="2018-05" db="EMBL/GenBank/DDBJ databases">
        <authorList>
            <person name="Lanie J.A."/>
            <person name="Ng W.-L."/>
            <person name="Kazmierczak K.M."/>
            <person name="Andrzejewski T.M."/>
            <person name="Davidsen T.M."/>
            <person name="Wayne K.J."/>
            <person name="Tettelin H."/>
            <person name="Glass J.I."/>
            <person name="Rusch D."/>
            <person name="Podicherti R."/>
            <person name="Tsui H.-C.T."/>
            <person name="Winkler M.E."/>
        </authorList>
    </citation>
    <scope>NUCLEOTIDE SEQUENCE</scope>
</reference>
<dbReference type="PANTHER" id="PTHR30572:SF4">
    <property type="entry name" value="ABC TRANSPORTER PERMEASE YTRF"/>
    <property type="match status" value="1"/>
</dbReference>
<keyword evidence="4 7" id="KW-1133">Transmembrane helix</keyword>
<dbReference type="Pfam" id="PF12704">
    <property type="entry name" value="MacB_PCD"/>
    <property type="match status" value="1"/>
</dbReference>
<feature type="transmembrane region" description="Helical" evidence="7">
    <location>
        <begin position="22"/>
        <end position="42"/>
    </location>
</feature>
<gene>
    <name evidence="10" type="ORF">METZ01_LOCUS144310</name>
</gene>
<dbReference type="AlphaFoldDB" id="A0A381ZQE1"/>
<keyword evidence="3 7" id="KW-0812">Transmembrane</keyword>
<evidence type="ECO:0000259" key="8">
    <source>
        <dbReference type="Pfam" id="PF02687"/>
    </source>
</evidence>
<feature type="transmembrane region" description="Helical" evidence="7">
    <location>
        <begin position="334"/>
        <end position="365"/>
    </location>
</feature>
<dbReference type="GO" id="GO:0022857">
    <property type="term" value="F:transmembrane transporter activity"/>
    <property type="evidence" value="ECO:0007669"/>
    <property type="project" value="TreeGrafter"/>
</dbReference>
<feature type="transmembrane region" description="Helical" evidence="7">
    <location>
        <begin position="290"/>
        <end position="314"/>
    </location>
</feature>
<evidence type="ECO:0000256" key="7">
    <source>
        <dbReference type="SAM" id="Phobius"/>
    </source>
</evidence>
<evidence type="ECO:0000256" key="5">
    <source>
        <dbReference type="ARBA" id="ARBA00023136"/>
    </source>
</evidence>
<accession>A0A381ZQE1</accession>
<comment type="subcellular location">
    <subcellularLocation>
        <location evidence="1">Cell membrane</location>
        <topology evidence="1">Multi-pass membrane protein</topology>
    </subcellularLocation>
</comment>
<evidence type="ECO:0008006" key="11">
    <source>
        <dbReference type="Google" id="ProtNLM"/>
    </source>
</evidence>
<dbReference type="Pfam" id="PF02687">
    <property type="entry name" value="FtsX"/>
    <property type="match status" value="1"/>
</dbReference>
<sequence length="413" mass="44848">VQIWEGITLAFQQIWTEKLKSFFSLLGVTLGVMFLIVVVTVIEGLDVYVREDLTSQIFGVNTVTLTRQEQVQINLGREERRALRRRPRLYFTDADAVRERLSVPARVVVENTTSASAVGDNGIAVNGVNITGASSDVFVLRDLEVVEGRPFTPQEEEAGAPVIVIGSETADVVFQNVSPIGRTLRIRGFPYRVIGVLEERGSMFGQSLDNLVYAPARSPIQSITSPRGVVESIIIQTLDSDRLREAQMEVEGIMRARRGLRPTENADFALETADEAIAFWDNISRMLFTILPMFVSIALVVGGIVIMNIMLVSVMERTREIGVRKAIGARRSDILTQVIIESATLATVGAVFGVGVGIGIAQLVAAISPMPAAVTPLWIAIGVGLGLTVGVVAGVYPASRASRLDPVDALRYE</sequence>